<evidence type="ECO:0000256" key="3">
    <source>
        <dbReference type="ARBA" id="ARBA00020784"/>
    </source>
</evidence>
<evidence type="ECO:0000313" key="8">
    <source>
        <dbReference type="EMBL" id="AXN37406.1"/>
    </source>
</evidence>
<dbReference type="InterPro" id="IPR003658">
    <property type="entry name" value="Anti-sigma_ant"/>
</dbReference>
<keyword evidence="11" id="KW-1185">Reference proteome</keyword>
<keyword evidence="5" id="KW-0749">Sporulation</keyword>
<dbReference type="RefSeq" id="WP_053346845.1">
    <property type="nucleotide sequence ID" value="NZ_CP030926.1"/>
</dbReference>
<dbReference type="SUPFAM" id="SSF52091">
    <property type="entry name" value="SpoIIaa-like"/>
    <property type="match status" value="1"/>
</dbReference>
<dbReference type="GO" id="GO:0043856">
    <property type="term" value="F:anti-sigma factor antagonist activity"/>
    <property type="evidence" value="ECO:0007669"/>
    <property type="project" value="InterPro"/>
</dbReference>
<dbReference type="EMBL" id="CP030926">
    <property type="protein sequence ID" value="AXN37406.1"/>
    <property type="molecule type" value="Genomic_DNA"/>
</dbReference>
<reference evidence="8 11" key="2">
    <citation type="submission" date="2018-07" db="EMBL/GenBank/DDBJ databases">
        <title>The molecular basis for the intramolecular migration of carboxyl group in the catabolism of para-hydroxybenzoate via gentisate.</title>
        <authorList>
            <person name="Zhao H."/>
            <person name="Xu Y."/>
            <person name="Lin S."/>
            <person name="Spain J.C."/>
            <person name="Zhou N.-Y."/>
        </authorList>
    </citation>
    <scope>NUCLEOTIDE SEQUENCE [LARGE SCALE GENOMIC DNA]</scope>
    <source>
        <strain evidence="8 11">PHB-7a</strain>
    </source>
</reference>
<sequence>MSLTINMEAKDRVLCIRLKGDLDHHTAEKLKKQAEAAIQKHNIKHIILNLEELHFMDSSGLGVILGRYKQVNNKQGEMVVCAISPAVKRLFEMSGLFKIVKMELSEKNALQRLGVA</sequence>
<dbReference type="PANTHER" id="PTHR33495">
    <property type="entry name" value="ANTI-SIGMA FACTOR ANTAGONIST TM_1081-RELATED-RELATED"/>
    <property type="match status" value="1"/>
</dbReference>
<dbReference type="Gene3D" id="3.30.750.24">
    <property type="entry name" value="STAS domain"/>
    <property type="match status" value="1"/>
</dbReference>
<dbReference type="Proteomes" id="UP000220106">
    <property type="component" value="Unassembled WGS sequence"/>
</dbReference>
<dbReference type="PROSITE" id="PS50801">
    <property type="entry name" value="STAS"/>
    <property type="match status" value="1"/>
</dbReference>
<dbReference type="Proteomes" id="UP000260457">
    <property type="component" value="Chromosome"/>
</dbReference>
<dbReference type="InterPro" id="IPR002645">
    <property type="entry name" value="STAS_dom"/>
</dbReference>
<evidence type="ECO:0000256" key="5">
    <source>
        <dbReference type="ARBA" id="ARBA00022969"/>
    </source>
</evidence>
<dbReference type="PANTHER" id="PTHR33495:SF2">
    <property type="entry name" value="ANTI-SIGMA FACTOR ANTAGONIST TM_1081-RELATED"/>
    <property type="match status" value="1"/>
</dbReference>
<dbReference type="GeneID" id="97410757"/>
<evidence type="ECO:0000256" key="2">
    <source>
        <dbReference type="ARBA" id="ARBA00009013"/>
    </source>
</evidence>
<reference evidence="9 10" key="1">
    <citation type="submission" date="2017-09" db="EMBL/GenBank/DDBJ databases">
        <title>Large-scale bioinformatics analysis of Bacillus genomes uncovers conserved roles of natural products in bacterial physiology.</title>
        <authorList>
            <consortium name="Agbiome Team Llc"/>
            <person name="Bleich R.M."/>
            <person name="Kirk G.J."/>
            <person name="Santa Maria K.C."/>
            <person name="Allen S.E."/>
            <person name="Farag S."/>
            <person name="Shank E.A."/>
            <person name="Bowers A."/>
        </authorList>
    </citation>
    <scope>NUCLEOTIDE SEQUENCE [LARGE SCALE GENOMIC DNA]</scope>
    <source>
        <strain evidence="9 10">AFS003229</strain>
    </source>
</reference>
<evidence type="ECO:0000256" key="6">
    <source>
        <dbReference type="RuleBase" id="RU003749"/>
    </source>
</evidence>
<evidence type="ECO:0000313" key="10">
    <source>
        <dbReference type="Proteomes" id="UP000220106"/>
    </source>
</evidence>
<evidence type="ECO:0000313" key="11">
    <source>
        <dbReference type="Proteomes" id="UP000260457"/>
    </source>
</evidence>
<dbReference type="EMBL" id="NUEQ01000032">
    <property type="protein sequence ID" value="PEJ31106.1"/>
    <property type="molecule type" value="Genomic_DNA"/>
</dbReference>
<dbReference type="GO" id="GO:0030435">
    <property type="term" value="P:sporulation resulting in formation of a cellular spore"/>
    <property type="evidence" value="ECO:0007669"/>
    <property type="project" value="UniProtKB-KW"/>
</dbReference>
<evidence type="ECO:0000256" key="1">
    <source>
        <dbReference type="ARBA" id="ARBA00001976"/>
    </source>
</evidence>
<feature type="domain" description="STAS" evidence="7">
    <location>
        <begin position="3"/>
        <end position="113"/>
    </location>
</feature>
<protein>
    <recommendedName>
        <fullName evidence="3 6">Anti-sigma F factor antagonist</fullName>
    </recommendedName>
    <alternativeName>
        <fullName evidence="6">Stage II sporulation protein</fullName>
    </alternativeName>
</protein>
<dbReference type="GO" id="GO:0045152">
    <property type="term" value="F:antisigma factor binding"/>
    <property type="evidence" value="ECO:0007669"/>
    <property type="project" value="InterPro"/>
</dbReference>
<dbReference type="Pfam" id="PF01740">
    <property type="entry name" value="STAS"/>
    <property type="match status" value="1"/>
</dbReference>
<name>A0AAX0RR96_9BACI</name>
<comment type="similarity">
    <text evidence="2 6">Belongs to the anti-sigma-factor antagonist family.</text>
</comment>
<organism evidence="9 10">
    <name type="scientific">Peribacillus butanolivorans</name>
    <dbReference type="NCBI Taxonomy" id="421767"/>
    <lineage>
        <taxon>Bacteria</taxon>
        <taxon>Bacillati</taxon>
        <taxon>Bacillota</taxon>
        <taxon>Bacilli</taxon>
        <taxon>Bacillales</taxon>
        <taxon>Bacillaceae</taxon>
        <taxon>Peribacillus</taxon>
    </lineage>
</organism>
<evidence type="ECO:0000259" key="7">
    <source>
        <dbReference type="PROSITE" id="PS50801"/>
    </source>
</evidence>
<dbReference type="InterPro" id="IPR036513">
    <property type="entry name" value="STAS_dom_sf"/>
</dbReference>
<accession>A0AAX0RR96</accession>
<evidence type="ECO:0000256" key="4">
    <source>
        <dbReference type="ARBA" id="ARBA00022553"/>
    </source>
</evidence>
<dbReference type="NCBIfam" id="TIGR00377">
    <property type="entry name" value="ant_ant_sig"/>
    <property type="match status" value="1"/>
</dbReference>
<dbReference type="NCBIfam" id="TIGR02886">
    <property type="entry name" value="spore_II_AA"/>
    <property type="match status" value="1"/>
</dbReference>
<dbReference type="CDD" id="cd07043">
    <property type="entry name" value="STAS_anti-anti-sigma_factors"/>
    <property type="match status" value="1"/>
</dbReference>
<keyword evidence="4" id="KW-0597">Phosphoprotein</keyword>
<comment type="function">
    <text evidence="1">In the phosphorylated form it could act as an anti-anti-sigma factor that counteracts SpoIIAB and thus releases sigma f from inhibition.</text>
</comment>
<proteinExistence type="inferred from homology"/>
<dbReference type="AlphaFoldDB" id="A0AAX0RR96"/>
<gene>
    <name evidence="9" type="primary">spoIIAA</name>
    <name evidence="9" type="ORF">CN689_17590</name>
    <name evidence="8" type="ORF">DTO10_02655</name>
</gene>
<dbReference type="KEGG" id="pbut:DTO10_02655"/>
<dbReference type="InterPro" id="IPR014237">
    <property type="entry name" value="Anti-sigma_F_ant"/>
</dbReference>
<evidence type="ECO:0000313" key="9">
    <source>
        <dbReference type="EMBL" id="PEJ31106.1"/>
    </source>
</evidence>